<organism evidence="3 4">
    <name type="scientific">Actinomadura chokoriensis</name>
    <dbReference type="NCBI Taxonomy" id="454156"/>
    <lineage>
        <taxon>Bacteria</taxon>
        <taxon>Bacillati</taxon>
        <taxon>Actinomycetota</taxon>
        <taxon>Actinomycetes</taxon>
        <taxon>Streptosporangiales</taxon>
        <taxon>Thermomonosporaceae</taxon>
        <taxon>Actinomadura</taxon>
    </lineage>
</organism>
<keyword evidence="3" id="KW-0547">Nucleotide-binding</keyword>
<proteinExistence type="predicted"/>
<dbReference type="RefSeq" id="WP_371943291.1">
    <property type="nucleotide sequence ID" value="NZ_JAXCEH010000016.1"/>
</dbReference>
<keyword evidence="1" id="KW-0175">Coiled coil</keyword>
<sequence>MADSFGELAGRSRNFGFLLPHEPLLVVDGAAAEAYIYSDPDAAMGKARRFTETLAKLLVARTQTPINGTTQNARIAALASAGVLVPSVRRAFDDVRISGNQAVHSHWGDVQAALACVRTCFELGVWFHRAATGGPAPLGFVPPPDPATRPLASVVERAEMEQLRQELERLRERLAAVKVSRDGQNSKAEAEALARRQAEEELGKARADREELRGLVERTQQQLAEAEKRFAAEVTRPAKVRPVERDAFIARAQHAAVEPLTEAEVRQRLDEMLRLAGWQVQDHIKGTNLFATRGVAVREAPTAEGVADYLLWVDQKLVGVIEAKREGVILTPVEAQSARYADTLTASQQVAAWRMPLPFRYESTAVETHFTNALDPAPRARSVFSFHRPETLARWMREADSEPGTPTLRGRLRTLPPLDTRTLRAAQTRAITGLEQSLVRDEPRGLVQMATGAGKTYMAVTQTYRLLRYAKARRVLFLVDRNNLGKQAYTEFDNFVTPDDGRKFTELYNVERLGGAAMKDSTKVVISTVQRLYARLRGEPMDPDVEDESYDSYDASGVVEVDYSADLPPETFDLIIVDECHRSIYGVWRQVLEYFDAYLVGLTATPVKQTFGFFAQNLVSEYTYRESVADAVNVDFDVYRIRTEHAERGATIDQGTVVPIMSRPTRRKRYEELDDDLTWTGTQLGRKVISTGQLRLVMETFRDRLFTEIFPGRTYVPKTLIFAVDDNHAEEIVNMARTVFGKGNDFCKKITYKAADPDALIAEFRNSPDLRIAVTVNMIATGTDIRPLECVFFLNEVRSWALFEQMKGRGARTVDPAELKQVTPDVEEKTRFVIVDAVGVTDSPRVDATPLVQHSDRQINLESLLNKAANLTISPDEASTLAGRLARLNKQITPDERAELEKLAGRPLAEVINSVSSCADPDALQAAYGEGGQKGRAAVHDLIVQAVRPLAENTELRRRLLEIRRAHDVYWDEVNPDTLIEAAAQDPKLRAQEVITSWRAYLKEHRDEITAIEAAYRSGQPGRAAYAKLKELAARIARPPHEWTPEELWKAYEKLDLAPGTRAARHGVVDLIGLIRYELDIDSEPKPHRGVVEERYAAWLVKQQQAGVEFTPDQRWWLDHICDVVITHAAIDSTELDKPPFTDHGGIDGFLKTFGDANAEPLLTDLNRNLTA</sequence>
<dbReference type="Gene3D" id="3.90.1570.30">
    <property type="match status" value="1"/>
</dbReference>
<keyword evidence="4" id="KW-1185">Reference proteome</keyword>
<evidence type="ECO:0000259" key="2">
    <source>
        <dbReference type="PROSITE" id="PS51192"/>
    </source>
</evidence>
<dbReference type="CDD" id="cd18032">
    <property type="entry name" value="DEXHc_RE_I_III_res"/>
    <property type="match status" value="1"/>
</dbReference>
<dbReference type="EMBL" id="JAXCEH010000016">
    <property type="protein sequence ID" value="MFA1556542.1"/>
    <property type="molecule type" value="Genomic_DNA"/>
</dbReference>
<dbReference type="GO" id="GO:0004386">
    <property type="term" value="F:helicase activity"/>
    <property type="evidence" value="ECO:0007669"/>
    <property type="project" value="UniProtKB-KW"/>
</dbReference>
<protein>
    <submittedName>
        <fullName evidence="3">DEAD/DEAH box helicase family protein</fullName>
    </submittedName>
</protein>
<feature type="domain" description="Helicase ATP-binding" evidence="2">
    <location>
        <begin position="436"/>
        <end position="624"/>
    </location>
</feature>
<dbReference type="PANTHER" id="PTHR47396:SF1">
    <property type="entry name" value="ATP-DEPENDENT HELICASE IRC3-RELATED"/>
    <property type="match status" value="1"/>
</dbReference>
<dbReference type="Proteomes" id="UP001569904">
    <property type="component" value="Unassembled WGS sequence"/>
</dbReference>
<dbReference type="InterPro" id="IPR050742">
    <property type="entry name" value="Helicase_Restrict-Modif_Enz"/>
</dbReference>
<dbReference type="PANTHER" id="PTHR47396">
    <property type="entry name" value="TYPE I RESTRICTION ENZYME ECOKI R PROTEIN"/>
    <property type="match status" value="1"/>
</dbReference>
<accession>A0ABV4R575</accession>
<dbReference type="InterPro" id="IPR014001">
    <property type="entry name" value="Helicase_ATP-bd"/>
</dbReference>
<name>A0ABV4R575_9ACTN</name>
<dbReference type="InterPro" id="IPR006935">
    <property type="entry name" value="Helicase/UvrB_N"/>
</dbReference>
<reference evidence="3 4" key="1">
    <citation type="submission" date="2023-11" db="EMBL/GenBank/DDBJ databases">
        <title>Actinomadura monticuli sp. nov., isolated from volcanic ash.</title>
        <authorList>
            <person name="Lee S.D."/>
            <person name="Yang H."/>
            <person name="Kim I.S."/>
        </authorList>
    </citation>
    <scope>NUCLEOTIDE SEQUENCE [LARGE SCALE GENOMIC DNA]</scope>
    <source>
        <strain evidence="3 4">DSM 45346</strain>
    </source>
</reference>
<evidence type="ECO:0000313" key="3">
    <source>
        <dbReference type="EMBL" id="MFA1556542.1"/>
    </source>
</evidence>
<dbReference type="InterPro" id="IPR027417">
    <property type="entry name" value="P-loop_NTPase"/>
</dbReference>
<feature type="coiled-coil region" evidence="1">
    <location>
        <begin position="153"/>
        <end position="236"/>
    </location>
</feature>
<evidence type="ECO:0000256" key="1">
    <source>
        <dbReference type="SAM" id="Coils"/>
    </source>
</evidence>
<keyword evidence="3" id="KW-0067">ATP-binding</keyword>
<dbReference type="Pfam" id="PF08463">
    <property type="entry name" value="EcoEI_R_C"/>
    <property type="match status" value="1"/>
</dbReference>
<keyword evidence="3" id="KW-0347">Helicase</keyword>
<keyword evidence="3" id="KW-0378">Hydrolase</keyword>
<comment type="caution">
    <text evidence="3">The sequence shown here is derived from an EMBL/GenBank/DDBJ whole genome shotgun (WGS) entry which is preliminary data.</text>
</comment>
<dbReference type="SMART" id="SM00487">
    <property type="entry name" value="DEXDc"/>
    <property type="match status" value="1"/>
</dbReference>
<dbReference type="Pfam" id="PF13643">
    <property type="entry name" value="DUF4145"/>
    <property type="match status" value="1"/>
</dbReference>
<gene>
    <name evidence="3" type="ORF">SM436_22860</name>
</gene>
<dbReference type="InterPro" id="IPR025285">
    <property type="entry name" value="DUF4145"/>
</dbReference>
<dbReference type="Pfam" id="PF04851">
    <property type="entry name" value="ResIII"/>
    <property type="match status" value="1"/>
</dbReference>
<dbReference type="InterPro" id="IPR013670">
    <property type="entry name" value="EcoEI_R_C_dom"/>
</dbReference>
<dbReference type="Gene3D" id="3.40.50.300">
    <property type="entry name" value="P-loop containing nucleotide triphosphate hydrolases"/>
    <property type="match status" value="2"/>
</dbReference>
<dbReference type="PROSITE" id="PS51192">
    <property type="entry name" value="HELICASE_ATP_BIND_1"/>
    <property type="match status" value="1"/>
</dbReference>
<dbReference type="SUPFAM" id="SSF52540">
    <property type="entry name" value="P-loop containing nucleoside triphosphate hydrolases"/>
    <property type="match status" value="2"/>
</dbReference>
<evidence type="ECO:0000313" key="4">
    <source>
        <dbReference type="Proteomes" id="UP001569904"/>
    </source>
</evidence>